<dbReference type="CDD" id="cd16145">
    <property type="entry name" value="ARS_like"/>
    <property type="match status" value="1"/>
</dbReference>
<dbReference type="InterPro" id="IPR000917">
    <property type="entry name" value="Sulfatase_N"/>
</dbReference>
<evidence type="ECO:0000256" key="1">
    <source>
        <dbReference type="ARBA" id="ARBA00008779"/>
    </source>
</evidence>
<feature type="chain" id="PRO_5040741945" evidence="3">
    <location>
        <begin position="22"/>
        <end position="467"/>
    </location>
</feature>
<comment type="similarity">
    <text evidence="1">Belongs to the sulfatase family.</text>
</comment>
<dbReference type="GO" id="GO:0004065">
    <property type="term" value="F:arylsulfatase activity"/>
    <property type="evidence" value="ECO:0007669"/>
    <property type="project" value="TreeGrafter"/>
</dbReference>
<evidence type="ECO:0000313" key="6">
    <source>
        <dbReference type="Proteomes" id="UP001145087"/>
    </source>
</evidence>
<dbReference type="SUPFAM" id="SSF53649">
    <property type="entry name" value="Alkaline phosphatase-like"/>
    <property type="match status" value="1"/>
</dbReference>
<keyword evidence="3" id="KW-0732">Signal</keyword>
<gene>
    <name evidence="5" type="ORF">OU798_17150</name>
</gene>
<feature type="signal peptide" evidence="3">
    <location>
        <begin position="1"/>
        <end position="21"/>
    </location>
</feature>
<keyword evidence="6" id="KW-1185">Reference proteome</keyword>
<feature type="domain" description="Sulfatase N-terminal" evidence="4">
    <location>
        <begin position="30"/>
        <end position="358"/>
    </location>
</feature>
<proteinExistence type="inferred from homology"/>
<dbReference type="Gene3D" id="3.40.720.10">
    <property type="entry name" value="Alkaline Phosphatase, subunit A"/>
    <property type="match status" value="1"/>
</dbReference>
<evidence type="ECO:0000256" key="3">
    <source>
        <dbReference type="SAM" id="SignalP"/>
    </source>
</evidence>
<keyword evidence="2" id="KW-0378">Hydrolase</keyword>
<dbReference type="InterPro" id="IPR017850">
    <property type="entry name" value="Alkaline_phosphatase_core_sf"/>
</dbReference>
<dbReference type="PANTHER" id="PTHR42693">
    <property type="entry name" value="ARYLSULFATASE FAMILY MEMBER"/>
    <property type="match status" value="1"/>
</dbReference>
<accession>A0A9X3J740</accession>
<evidence type="ECO:0000259" key="4">
    <source>
        <dbReference type="Pfam" id="PF00884"/>
    </source>
</evidence>
<dbReference type="AlphaFoldDB" id="A0A9X3J740"/>
<reference evidence="5" key="1">
    <citation type="submission" date="2022-11" db="EMBL/GenBank/DDBJ databases">
        <title>Marilongibacter aestuarii gen. nov., sp. nov., isolated from tidal flat sediment.</title>
        <authorList>
            <person name="Jiayan W."/>
        </authorList>
    </citation>
    <scope>NUCLEOTIDE SEQUENCE</scope>
    <source>
        <strain evidence="5">Z1-6</strain>
    </source>
</reference>
<evidence type="ECO:0000256" key="2">
    <source>
        <dbReference type="ARBA" id="ARBA00022801"/>
    </source>
</evidence>
<name>A0A9X3J740_9BACT</name>
<dbReference type="RefSeq" id="WP_343334413.1">
    <property type="nucleotide sequence ID" value="NZ_JAPOHD010000030.1"/>
</dbReference>
<comment type="caution">
    <text evidence="5">The sequence shown here is derived from an EMBL/GenBank/DDBJ whole genome shotgun (WGS) entry which is preliminary data.</text>
</comment>
<organism evidence="5 6">
    <name type="scientific">Draconibacterium aestuarii</name>
    <dbReference type="NCBI Taxonomy" id="2998507"/>
    <lineage>
        <taxon>Bacteria</taxon>
        <taxon>Pseudomonadati</taxon>
        <taxon>Bacteroidota</taxon>
        <taxon>Bacteroidia</taxon>
        <taxon>Marinilabiliales</taxon>
        <taxon>Prolixibacteraceae</taxon>
        <taxon>Draconibacterium</taxon>
    </lineage>
</organism>
<dbReference type="InterPro" id="IPR050738">
    <property type="entry name" value="Sulfatase"/>
</dbReference>
<dbReference type="EMBL" id="JAPOHD010000030">
    <property type="protein sequence ID" value="MCY1722083.1"/>
    <property type="molecule type" value="Genomic_DNA"/>
</dbReference>
<protein>
    <submittedName>
        <fullName evidence="5">Arylsulfatase</fullName>
    </submittedName>
</protein>
<dbReference type="PANTHER" id="PTHR42693:SF53">
    <property type="entry name" value="ENDO-4-O-SULFATASE"/>
    <property type="match status" value="1"/>
</dbReference>
<sequence>MLAKFYLPLFLCLLLQLNTFALTEKNKPTNVIYIMADDLGIGDIGVYGQTVIKTPAMDKLAKNGMVFTQHYSGSTVCAPSRCSIVTGKHTGHAYIRGNKGDKCTDGLVYDYPLADTEITVAEILKSKNYSTACIGKWGLGGPGSVGHPNNQGFDYFFGYLGQGHAHRFFPEFLFENNTKLELNKEVYSHSLIMDKALKYVEENADKPFFLYLTPTIPHADIDIPKELIGEYDGKFYEIPHPDGKHYVAQPQPKAVYAAMVSLLDKDLQRMMDLLEEKGILENTLVIFTSDNGNHKEGGHLPEHFDSNGPYRGWKRDLYDGGIRAPFIVHWPAKVKPGSVSYHVSAFWDFLPTVCDLVGEPVPEGVDGISYLSAITGENMQNKHDHLYWEFHEQGGKQAILKDNWKLIRLNVNNPEIEKYELYNLSADPGEMFDVSAQYPALYSELKEVLLKSHKTSSIYQFKYEREN</sequence>
<dbReference type="Proteomes" id="UP001145087">
    <property type="component" value="Unassembled WGS sequence"/>
</dbReference>
<evidence type="ECO:0000313" key="5">
    <source>
        <dbReference type="EMBL" id="MCY1722083.1"/>
    </source>
</evidence>
<dbReference type="Pfam" id="PF00884">
    <property type="entry name" value="Sulfatase"/>
    <property type="match status" value="1"/>
</dbReference>
<dbReference type="Gene3D" id="3.30.1120.10">
    <property type="match status" value="1"/>
</dbReference>